<dbReference type="GO" id="GO:0071949">
    <property type="term" value="F:FAD binding"/>
    <property type="evidence" value="ECO:0007669"/>
    <property type="project" value="InterPro"/>
</dbReference>
<evidence type="ECO:0000256" key="1">
    <source>
        <dbReference type="ARBA" id="ARBA00006288"/>
    </source>
</evidence>
<organism evidence="6 7">
    <name type="scientific">Anopheles maculatus</name>
    <dbReference type="NCBI Taxonomy" id="74869"/>
    <lineage>
        <taxon>Eukaryota</taxon>
        <taxon>Metazoa</taxon>
        <taxon>Ecdysozoa</taxon>
        <taxon>Arthropoda</taxon>
        <taxon>Hexapoda</taxon>
        <taxon>Insecta</taxon>
        <taxon>Pterygota</taxon>
        <taxon>Neoptera</taxon>
        <taxon>Endopterygota</taxon>
        <taxon>Diptera</taxon>
        <taxon>Nematocera</taxon>
        <taxon>Culicoidea</taxon>
        <taxon>Culicidae</taxon>
        <taxon>Anophelinae</taxon>
        <taxon>Anopheles</taxon>
        <taxon>Anopheles maculatus group</taxon>
    </lineage>
</organism>
<dbReference type="SUPFAM" id="SSF47203">
    <property type="entry name" value="Acyl-CoA dehydrogenase C-terminal domain-like"/>
    <property type="match status" value="1"/>
</dbReference>
<dbReference type="VEuPathDB" id="VectorBase:AMAM022996"/>
<accession>A0A182TAM7</accession>
<keyword evidence="3" id="KW-0560">Oxidoreductase</keyword>
<dbReference type="GO" id="GO:0055088">
    <property type="term" value="P:lipid homeostasis"/>
    <property type="evidence" value="ECO:0007669"/>
    <property type="project" value="TreeGrafter"/>
</dbReference>
<dbReference type="FunFam" id="1.20.140.10:FF:000007">
    <property type="entry name" value="Acyl-coenzyme A oxidase"/>
    <property type="match status" value="1"/>
</dbReference>
<proteinExistence type="inferred from homology"/>
<evidence type="ECO:0000256" key="4">
    <source>
        <dbReference type="ARBA" id="ARBA00023098"/>
    </source>
</evidence>
<dbReference type="GO" id="GO:0016402">
    <property type="term" value="F:pristanoyl-CoA oxidase activity"/>
    <property type="evidence" value="ECO:0007669"/>
    <property type="project" value="TreeGrafter"/>
</dbReference>
<evidence type="ECO:0000313" key="6">
    <source>
        <dbReference type="EnsemblMetazoa" id="AMAM022996-PA"/>
    </source>
</evidence>
<sequence length="214" mass="24499">GTAAFITRRDAILNSDFETLLRKDVRIESPEFVSQCYEWLMCWLLKQSVAQMEEASKIGLDTFTARNNCQVYRARDLSRAYAEYYALESFRSRCARTDVKEDLRPVLFRVYLLYGMWCLDRHMTTFYAGSFAKGSQFADSVRGTLLRICGELRDSAVAIADALAPPDWVLNSVIAKSDGRLYENIQSVFMTNPGALERASWWKDVIPSKLKSKL</sequence>
<dbReference type="GO" id="GO:0005777">
    <property type="term" value="C:peroxisome"/>
    <property type="evidence" value="ECO:0007669"/>
    <property type="project" value="InterPro"/>
</dbReference>
<dbReference type="GO" id="GO:0005504">
    <property type="term" value="F:fatty acid binding"/>
    <property type="evidence" value="ECO:0007669"/>
    <property type="project" value="TreeGrafter"/>
</dbReference>
<feature type="domain" description="Acyl-CoA oxidase C-terminal" evidence="5">
    <location>
        <begin position="30"/>
        <end position="208"/>
    </location>
</feature>
<dbReference type="GO" id="GO:0033540">
    <property type="term" value="P:fatty acid beta-oxidation using acyl-CoA oxidase"/>
    <property type="evidence" value="ECO:0007669"/>
    <property type="project" value="TreeGrafter"/>
</dbReference>
<dbReference type="AlphaFoldDB" id="A0A182TAM7"/>
<evidence type="ECO:0000256" key="2">
    <source>
        <dbReference type="ARBA" id="ARBA00022832"/>
    </source>
</evidence>
<dbReference type="InterPro" id="IPR002655">
    <property type="entry name" value="Acyl-CoA_oxidase_C"/>
</dbReference>
<protein>
    <recommendedName>
        <fullName evidence="5">Acyl-CoA oxidase C-terminal domain-containing protein</fullName>
    </recommendedName>
</protein>
<comment type="similarity">
    <text evidence="1">Belongs to the acyl-CoA oxidase family.</text>
</comment>
<dbReference type="Pfam" id="PF01756">
    <property type="entry name" value="ACOX"/>
    <property type="match status" value="1"/>
</dbReference>
<dbReference type="InterPro" id="IPR036250">
    <property type="entry name" value="AcylCo_DH-like_C"/>
</dbReference>
<keyword evidence="7" id="KW-1185">Reference proteome</keyword>
<dbReference type="EnsemblMetazoa" id="AMAM022996-RA">
    <property type="protein sequence ID" value="AMAM022996-PA"/>
    <property type="gene ID" value="AMAM022996"/>
</dbReference>
<evidence type="ECO:0000256" key="3">
    <source>
        <dbReference type="ARBA" id="ARBA00023002"/>
    </source>
</evidence>
<dbReference type="InterPro" id="IPR012258">
    <property type="entry name" value="Acyl-CoA_oxidase"/>
</dbReference>
<evidence type="ECO:0000313" key="7">
    <source>
        <dbReference type="Proteomes" id="UP000075901"/>
    </source>
</evidence>
<reference evidence="7" key="1">
    <citation type="submission" date="2013-09" db="EMBL/GenBank/DDBJ databases">
        <title>The Genome Sequence of Anopheles maculatus species B.</title>
        <authorList>
            <consortium name="The Broad Institute Genomics Platform"/>
            <person name="Neafsey D.E."/>
            <person name="Besansky N."/>
            <person name="Howell P."/>
            <person name="Walton C."/>
            <person name="Young S.K."/>
            <person name="Zeng Q."/>
            <person name="Gargeya S."/>
            <person name="Fitzgerald M."/>
            <person name="Haas B."/>
            <person name="Abouelleil A."/>
            <person name="Allen A.W."/>
            <person name="Alvarado L."/>
            <person name="Arachchi H.M."/>
            <person name="Berlin A.M."/>
            <person name="Chapman S.B."/>
            <person name="Gainer-Dewar J."/>
            <person name="Goldberg J."/>
            <person name="Griggs A."/>
            <person name="Gujja S."/>
            <person name="Hansen M."/>
            <person name="Howarth C."/>
            <person name="Imamovic A."/>
            <person name="Ireland A."/>
            <person name="Larimer J."/>
            <person name="McCowan C."/>
            <person name="Murphy C."/>
            <person name="Pearson M."/>
            <person name="Poon T.W."/>
            <person name="Priest M."/>
            <person name="Roberts A."/>
            <person name="Saif S."/>
            <person name="Shea T."/>
            <person name="Sisk P."/>
            <person name="Sykes S."/>
            <person name="Wortman J."/>
            <person name="Nusbaum C."/>
            <person name="Birren B."/>
        </authorList>
    </citation>
    <scope>NUCLEOTIDE SEQUENCE [LARGE SCALE GENOMIC DNA]</scope>
    <source>
        <strain evidence="7">maculatus3</strain>
    </source>
</reference>
<dbReference type="PANTHER" id="PTHR10909:SF223">
    <property type="entry name" value="ACYL-COENZYME A OXIDASE"/>
    <property type="match status" value="1"/>
</dbReference>
<dbReference type="Proteomes" id="UP000075901">
    <property type="component" value="Unassembled WGS sequence"/>
</dbReference>
<name>A0A182TAM7_9DIPT</name>
<keyword evidence="4" id="KW-0443">Lipid metabolism</keyword>
<keyword evidence="2" id="KW-0276">Fatty acid metabolism</keyword>
<evidence type="ECO:0000259" key="5">
    <source>
        <dbReference type="Pfam" id="PF01756"/>
    </source>
</evidence>
<dbReference type="PANTHER" id="PTHR10909">
    <property type="entry name" value="ELECTRON TRANSPORT OXIDOREDUCTASE"/>
    <property type="match status" value="1"/>
</dbReference>
<dbReference type="Gene3D" id="1.20.140.10">
    <property type="entry name" value="Butyryl-CoA Dehydrogenase, subunit A, domain 3"/>
    <property type="match status" value="1"/>
</dbReference>
<reference evidence="6" key="2">
    <citation type="submission" date="2020-05" db="UniProtKB">
        <authorList>
            <consortium name="EnsemblMetazoa"/>
        </authorList>
    </citation>
    <scope>IDENTIFICATION</scope>
    <source>
        <strain evidence="6">maculatus3</strain>
    </source>
</reference>